<reference evidence="3" key="1">
    <citation type="submission" date="2023-10" db="EMBL/GenBank/DDBJ databases">
        <title>Genome assembly of Pristionchus species.</title>
        <authorList>
            <person name="Yoshida K."/>
            <person name="Sommer R.J."/>
        </authorList>
    </citation>
    <scope>NUCLEOTIDE SEQUENCE</scope>
    <source>
        <strain evidence="3">RS0144</strain>
    </source>
</reference>
<dbReference type="AlphaFoldDB" id="A0AAV5TCE6"/>
<feature type="transmembrane region" description="Helical" evidence="2">
    <location>
        <begin position="166"/>
        <end position="191"/>
    </location>
</feature>
<dbReference type="EMBL" id="BTSX01000003">
    <property type="protein sequence ID" value="GMS90090.1"/>
    <property type="molecule type" value="Genomic_DNA"/>
</dbReference>
<comment type="caution">
    <text evidence="3">The sequence shown here is derived from an EMBL/GenBank/DDBJ whole genome shotgun (WGS) entry which is preliminary data.</text>
</comment>
<sequence>MADTVVFTIEVPSLPAMYKISTDPEEKKKKQSKEKEKEDVEKAQEETEKEKMLRQKELEEQERLRLERRKRTQEDLVKDFVTILENMMNPRQALTSMMSALAGIISFAVGVVFIVQNPEHALKANELAVILIGYGVLQILLATTYFVTCVQTSIAVTKGVEDTFQIVVGVIIAGIYVIFAFVSLIIGLYGFYKTLALCSSVDYFNPTSPTYVPKTEFCTCLTVFVFHIITILLKCCCCK</sequence>
<keyword evidence="2" id="KW-0812">Transmembrane</keyword>
<keyword evidence="4" id="KW-1185">Reference proteome</keyword>
<feature type="compositionally biased region" description="Basic and acidic residues" evidence="1">
    <location>
        <begin position="22"/>
        <end position="54"/>
    </location>
</feature>
<organism evidence="3 4">
    <name type="scientific">Pristionchus entomophagus</name>
    <dbReference type="NCBI Taxonomy" id="358040"/>
    <lineage>
        <taxon>Eukaryota</taxon>
        <taxon>Metazoa</taxon>
        <taxon>Ecdysozoa</taxon>
        <taxon>Nematoda</taxon>
        <taxon>Chromadorea</taxon>
        <taxon>Rhabditida</taxon>
        <taxon>Rhabditina</taxon>
        <taxon>Diplogasteromorpha</taxon>
        <taxon>Diplogasteroidea</taxon>
        <taxon>Neodiplogasteridae</taxon>
        <taxon>Pristionchus</taxon>
    </lineage>
</organism>
<evidence type="ECO:0008006" key="5">
    <source>
        <dbReference type="Google" id="ProtNLM"/>
    </source>
</evidence>
<feature type="region of interest" description="Disordered" evidence="1">
    <location>
        <begin position="18"/>
        <end position="54"/>
    </location>
</feature>
<evidence type="ECO:0000256" key="2">
    <source>
        <dbReference type="SAM" id="Phobius"/>
    </source>
</evidence>
<evidence type="ECO:0000313" key="4">
    <source>
        <dbReference type="Proteomes" id="UP001432027"/>
    </source>
</evidence>
<keyword evidence="2" id="KW-1133">Transmembrane helix</keyword>
<keyword evidence="2" id="KW-0472">Membrane</keyword>
<protein>
    <recommendedName>
        <fullName evidence="5">MARVEL domain-containing protein</fullName>
    </recommendedName>
</protein>
<dbReference type="Proteomes" id="UP001432027">
    <property type="component" value="Unassembled WGS sequence"/>
</dbReference>
<gene>
    <name evidence="3" type="ORF">PENTCL1PPCAC_12265</name>
</gene>
<evidence type="ECO:0000313" key="3">
    <source>
        <dbReference type="EMBL" id="GMS90090.1"/>
    </source>
</evidence>
<feature type="transmembrane region" description="Helical" evidence="2">
    <location>
        <begin position="93"/>
        <end position="115"/>
    </location>
</feature>
<accession>A0AAV5TCE6</accession>
<name>A0AAV5TCE6_9BILA</name>
<proteinExistence type="predicted"/>
<feature type="transmembrane region" description="Helical" evidence="2">
    <location>
        <begin position="127"/>
        <end position="154"/>
    </location>
</feature>
<evidence type="ECO:0000256" key="1">
    <source>
        <dbReference type="SAM" id="MobiDB-lite"/>
    </source>
</evidence>